<feature type="transmembrane region" description="Helical" evidence="7">
    <location>
        <begin position="113"/>
        <end position="134"/>
    </location>
</feature>
<dbReference type="KEGG" id="paun:MJA45_08255"/>
<evidence type="ECO:0000256" key="5">
    <source>
        <dbReference type="ARBA" id="ARBA00022989"/>
    </source>
</evidence>
<feature type="transmembrane region" description="Helical" evidence="7">
    <location>
        <begin position="12"/>
        <end position="33"/>
    </location>
</feature>
<feature type="domain" description="Cation efflux protein cytoplasmic" evidence="9">
    <location>
        <begin position="217"/>
        <end position="294"/>
    </location>
</feature>
<dbReference type="InterPro" id="IPR036837">
    <property type="entry name" value="Cation_efflux_CTD_sf"/>
</dbReference>
<reference evidence="10 11" key="1">
    <citation type="submission" date="2022-02" db="EMBL/GenBank/DDBJ databases">
        <title>Paenibacillus sp. MBLB1776 Whole Genome Shotgun Sequencing.</title>
        <authorList>
            <person name="Hwang C.Y."/>
            <person name="Cho E.-S."/>
            <person name="Seo M.-J."/>
        </authorList>
    </citation>
    <scope>NUCLEOTIDE SEQUENCE [LARGE SCALE GENOMIC DNA]</scope>
    <source>
        <strain evidence="10 11">MBLB1776</strain>
    </source>
</reference>
<dbReference type="InterPro" id="IPR027470">
    <property type="entry name" value="Cation_efflux_CTD"/>
</dbReference>
<dbReference type="PANTHER" id="PTHR43840:SF15">
    <property type="entry name" value="MITOCHONDRIAL METAL TRANSPORTER 1-RELATED"/>
    <property type="match status" value="1"/>
</dbReference>
<dbReference type="SUPFAM" id="SSF160240">
    <property type="entry name" value="Cation efflux protein cytoplasmic domain-like"/>
    <property type="match status" value="1"/>
</dbReference>
<evidence type="ECO:0000256" key="6">
    <source>
        <dbReference type="ARBA" id="ARBA00023136"/>
    </source>
</evidence>
<dbReference type="Gene3D" id="3.30.70.1350">
    <property type="entry name" value="Cation efflux protein, cytoplasmic domain"/>
    <property type="match status" value="1"/>
</dbReference>
<dbReference type="PANTHER" id="PTHR43840">
    <property type="entry name" value="MITOCHONDRIAL METAL TRANSPORTER 1-RELATED"/>
    <property type="match status" value="1"/>
</dbReference>
<feature type="transmembrane region" description="Helical" evidence="7">
    <location>
        <begin position="182"/>
        <end position="204"/>
    </location>
</feature>
<protein>
    <submittedName>
        <fullName evidence="10">Cation diffusion facilitator family transporter</fullName>
    </submittedName>
</protein>
<dbReference type="AlphaFoldDB" id="A0AA96LGU0"/>
<dbReference type="EMBL" id="CP130318">
    <property type="protein sequence ID" value="WNQ13005.1"/>
    <property type="molecule type" value="Genomic_DNA"/>
</dbReference>
<gene>
    <name evidence="10" type="ORF">MJA45_08255</name>
</gene>
<evidence type="ECO:0000256" key="4">
    <source>
        <dbReference type="ARBA" id="ARBA00022692"/>
    </source>
</evidence>
<organism evidence="10 11">
    <name type="scientific">Paenibacillus aurantius</name>
    <dbReference type="NCBI Taxonomy" id="2918900"/>
    <lineage>
        <taxon>Bacteria</taxon>
        <taxon>Bacillati</taxon>
        <taxon>Bacillota</taxon>
        <taxon>Bacilli</taxon>
        <taxon>Bacillales</taxon>
        <taxon>Paenibacillaceae</taxon>
        <taxon>Paenibacillus</taxon>
    </lineage>
</organism>
<dbReference type="Pfam" id="PF16916">
    <property type="entry name" value="ZT_dimer"/>
    <property type="match status" value="1"/>
</dbReference>
<evidence type="ECO:0000256" key="3">
    <source>
        <dbReference type="ARBA" id="ARBA00022448"/>
    </source>
</evidence>
<sequence length="316" mass="34390">MSTKRVVQAENAAWVGVVGNMFLAVIKGTFGWLAGSRALLADAAHSASDMVGWIAVLVGTRTAPSSDEEYAGRRKNAEYVGAIVISVLLLMLGLEIALSSLKTIYHGVGTPPSWYAAVIVLLTMIGKQLLAQYGKKPGRRLSDRLSVAGAWEGRSDVYSSLAAFIGIAGALAGSYYDIPQFYYLDAAAGLFISLLVLKTGYRLVAEAVNQTMDRLLHRDDIEELIRAVQCVKGVITVDDLKAKEQGHYVVVEAKISVNPKISVMEGSEIAKMVRHYLLKRFIHVSEVIVQVQPYDPGYPYKSSPEADADLYPTLLH</sequence>
<dbReference type="RefSeq" id="WP_315606785.1">
    <property type="nucleotide sequence ID" value="NZ_CP130318.1"/>
</dbReference>
<dbReference type="InterPro" id="IPR002524">
    <property type="entry name" value="Cation_efflux"/>
</dbReference>
<keyword evidence="5 7" id="KW-1133">Transmembrane helix</keyword>
<dbReference type="InterPro" id="IPR027469">
    <property type="entry name" value="Cation_efflux_TMD_sf"/>
</dbReference>
<accession>A0AA96LGU0</accession>
<evidence type="ECO:0000259" key="8">
    <source>
        <dbReference type="Pfam" id="PF01545"/>
    </source>
</evidence>
<dbReference type="InterPro" id="IPR058533">
    <property type="entry name" value="Cation_efflux_TM"/>
</dbReference>
<evidence type="ECO:0000256" key="7">
    <source>
        <dbReference type="SAM" id="Phobius"/>
    </source>
</evidence>
<comment type="subcellular location">
    <subcellularLocation>
        <location evidence="1">Membrane</location>
        <topology evidence="1">Multi-pass membrane protein</topology>
    </subcellularLocation>
</comment>
<keyword evidence="4 7" id="KW-0812">Transmembrane</keyword>
<dbReference type="SUPFAM" id="SSF161111">
    <property type="entry name" value="Cation efflux protein transmembrane domain-like"/>
    <property type="match status" value="1"/>
</dbReference>
<dbReference type="Gene3D" id="1.20.1510.10">
    <property type="entry name" value="Cation efflux protein transmembrane domain"/>
    <property type="match status" value="1"/>
</dbReference>
<keyword evidence="6 7" id="KW-0472">Membrane</keyword>
<evidence type="ECO:0000256" key="2">
    <source>
        <dbReference type="ARBA" id="ARBA00008114"/>
    </source>
</evidence>
<name>A0AA96LGU0_9BACL</name>
<dbReference type="GO" id="GO:0008324">
    <property type="term" value="F:monoatomic cation transmembrane transporter activity"/>
    <property type="evidence" value="ECO:0007669"/>
    <property type="project" value="InterPro"/>
</dbReference>
<proteinExistence type="inferred from homology"/>
<keyword evidence="3" id="KW-0813">Transport</keyword>
<feature type="domain" description="Cation efflux protein transmembrane" evidence="8">
    <location>
        <begin position="14"/>
        <end position="208"/>
    </location>
</feature>
<dbReference type="NCBIfam" id="TIGR01297">
    <property type="entry name" value="CDF"/>
    <property type="match status" value="1"/>
</dbReference>
<feature type="transmembrane region" description="Helical" evidence="7">
    <location>
        <begin position="39"/>
        <end position="58"/>
    </location>
</feature>
<evidence type="ECO:0000256" key="1">
    <source>
        <dbReference type="ARBA" id="ARBA00004141"/>
    </source>
</evidence>
<evidence type="ECO:0000313" key="11">
    <source>
        <dbReference type="Proteomes" id="UP001305702"/>
    </source>
</evidence>
<keyword evidence="11" id="KW-1185">Reference proteome</keyword>
<dbReference type="Pfam" id="PF01545">
    <property type="entry name" value="Cation_efflux"/>
    <property type="match status" value="1"/>
</dbReference>
<feature type="transmembrane region" description="Helical" evidence="7">
    <location>
        <begin position="79"/>
        <end position="101"/>
    </location>
</feature>
<dbReference type="InterPro" id="IPR050291">
    <property type="entry name" value="CDF_Transporter"/>
</dbReference>
<evidence type="ECO:0000313" key="10">
    <source>
        <dbReference type="EMBL" id="WNQ13005.1"/>
    </source>
</evidence>
<feature type="transmembrane region" description="Helical" evidence="7">
    <location>
        <begin position="155"/>
        <end position="176"/>
    </location>
</feature>
<dbReference type="Proteomes" id="UP001305702">
    <property type="component" value="Chromosome"/>
</dbReference>
<dbReference type="GO" id="GO:0016020">
    <property type="term" value="C:membrane"/>
    <property type="evidence" value="ECO:0007669"/>
    <property type="project" value="UniProtKB-SubCell"/>
</dbReference>
<evidence type="ECO:0000259" key="9">
    <source>
        <dbReference type="Pfam" id="PF16916"/>
    </source>
</evidence>
<comment type="similarity">
    <text evidence="2">Belongs to the cation diffusion facilitator (CDF) transporter (TC 2.A.4) family.</text>
</comment>